<dbReference type="Proteomes" id="UP000023152">
    <property type="component" value="Unassembled WGS sequence"/>
</dbReference>
<name>X6NPX3_RETFI</name>
<accession>X6NPX3</accession>
<keyword evidence="2" id="KW-1185">Reference proteome</keyword>
<dbReference type="AlphaFoldDB" id="X6NPX3"/>
<comment type="caution">
    <text evidence="1">The sequence shown here is derived from an EMBL/GenBank/DDBJ whole genome shotgun (WGS) entry which is preliminary data.</text>
</comment>
<evidence type="ECO:0000313" key="1">
    <source>
        <dbReference type="EMBL" id="ETO28345.1"/>
    </source>
</evidence>
<sequence length="481" mass="53335">MYMYVCTLNSPNTLAKTNLEELPEGLPISRLIEHNPLVGIRYLALFEKYIDDGRYSRPAPSQINIGSDHHQKCCETYVKIASYYGVELEVEREPAEPSVLATVGKHERGKDAGASDVHMATNLAGINEVAINAVSLSQLDFHSLSQLPPALSSPVASATQSPTALGVTHDFKTEPNNKEEKKSIVMLGPHHLSNNVNETPRSVLPYVREGVYATYTGKSPRITDSRLFSTHSNPVIEGSMIPNTAKKLSVNDATTAAAAAATAVVVSTGGVGHQNAISVTEINNETWLSPTLHDVTPKIDRELPSTIHETPLHKTDTSTDLNDKQPLPWSLHQQQFSQTQSQTETAKTAHTLAPVADQQRSISIFFAGKTRLSGIHAFRRASQFPKKIAISRKLAIDFHANKIRKEEVGLQLIDEIVMAIDGSLLDVHTNLRDSFLRFIKTQVWKFFFFFFFHSCFSEMIQLFQLMFPPSLLLLLVVRQVD</sequence>
<protein>
    <submittedName>
        <fullName evidence="1">Uncharacterized protein</fullName>
    </submittedName>
</protein>
<evidence type="ECO:0000313" key="2">
    <source>
        <dbReference type="Proteomes" id="UP000023152"/>
    </source>
</evidence>
<reference evidence="1 2" key="1">
    <citation type="journal article" date="2013" name="Curr. Biol.">
        <title>The Genome of the Foraminiferan Reticulomyxa filosa.</title>
        <authorList>
            <person name="Glockner G."/>
            <person name="Hulsmann N."/>
            <person name="Schleicher M."/>
            <person name="Noegel A.A."/>
            <person name="Eichinger L."/>
            <person name="Gallinger C."/>
            <person name="Pawlowski J."/>
            <person name="Sierra R."/>
            <person name="Euteneuer U."/>
            <person name="Pillet L."/>
            <person name="Moustafa A."/>
            <person name="Platzer M."/>
            <person name="Groth M."/>
            <person name="Szafranski K."/>
            <person name="Schliwa M."/>
        </authorList>
    </citation>
    <scope>NUCLEOTIDE SEQUENCE [LARGE SCALE GENOMIC DNA]</scope>
</reference>
<dbReference type="EMBL" id="ASPP01006716">
    <property type="protein sequence ID" value="ETO28345.1"/>
    <property type="molecule type" value="Genomic_DNA"/>
</dbReference>
<organism evidence="1 2">
    <name type="scientific">Reticulomyxa filosa</name>
    <dbReference type="NCBI Taxonomy" id="46433"/>
    <lineage>
        <taxon>Eukaryota</taxon>
        <taxon>Sar</taxon>
        <taxon>Rhizaria</taxon>
        <taxon>Retaria</taxon>
        <taxon>Foraminifera</taxon>
        <taxon>Monothalamids</taxon>
        <taxon>Reticulomyxidae</taxon>
        <taxon>Reticulomyxa</taxon>
    </lineage>
</organism>
<proteinExistence type="predicted"/>
<gene>
    <name evidence="1" type="ORF">RFI_08787</name>
</gene>